<comment type="similarity">
    <text evidence="2">Belongs to the CFAP157 family.</text>
</comment>
<comment type="caution">
    <text evidence="9">The sequence shown here is derived from an EMBL/GenBank/DDBJ whole genome shotgun (WGS) entry which is preliminary data.</text>
</comment>
<evidence type="ECO:0000313" key="9">
    <source>
        <dbReference type="EMBL" id="KAL0269300.1"/>
    </source>
</evidence>
<name>A0AAW2HHH0_9NEOP</name>
<evidence type="ECO:0000256" key="4">
    <source>
        <dbReference type="ARBA" id="ARBA00023054"/>
    </source>
</evidence>
<evidence type="ECO:0000256" key="3">
    <source>
        <dbReference type="ARBA" id="ARBA00014087"/>
    </source>
</evidence>
<feature type="compositionally biased region" description="Basic residues" evidence="8">
    <location>
        <begin position="1"/>
        <end position="19"/>
    </location>
</feature>
<dbReference type="EMBL" id="JARGDH010000004">
    <property type="protein sequence ID" value="KAL0269300.1"/>
    <property type="molecule type" value="Genomic_DNA"/>
</dbReference>
<evidence type="ECO:0000256" key="7">
    <source>
        <dbReference type="SAM" id="Coils"/>
    </source>
</evidence>
<dbReference type="GO" id="GO:0008017">
    <property type="term" value="F:microtubule binding"/>
    <property type="evidence" value="ECO:0007669"/>
    <property type="project" value="TreeGrafter"/>
</dbReference>
<feature type="coiled-coil region" evidence="7">
    <location>
        <begin position="33"/>
        <end position="213"/>
    </location>
</feature>
<keyword evidence="6" id="KW-0966">Cell projection</keyword>
<organism evidence="9">
    <name type="scientific">Menopon gallinae</name>
    <name type="common">poultry shaft louse</name>
    <dbReference type="NCBI Taxonomy" id="328185"/>
    <lineage>
        <taxon>Eukaryota</taxon>
        <taxon>Metazoa</taxon>
        <taxon>Ecdysozoa</taxon>
        <taxon>Arthropoda</taxon>
        <taxon>Hexapoda</taxon>
        <taxon>Insecta</taxon>
        <taxon>Pterygota</taxon>
        <taxon>Neoptera</taxon>
        <taxon>Paraneoptera</taxon>
        <taxon>Psocodea</taxon>
        <taxon>Troctomorpha</taxon>
        <taxon>Phthiraptera</taxon>
        <taxon>Amblycera</taxon>
        <taxon>Menoponidae</taxon>
        <taxon>Menopon</taxon>
    </lineage>
</organism>
<evidence type="ECO:0000256" key="6">
    <source>
        <dbReference type="ARBA" id="ARBA00023273"/>
    </source>
</evidence>
<proteinExistence type="inferred from homology"/>
<evidence type="ECO:0000256" key="2">
    <source>
        <dbReference type="ARBA" id="ARBA00010841"/>
    </source>
</evidence>
<sequence length="288" mass="33887">MGGNKKGKNGGGGGKKKKKKEQEITDTLTEVDREYYELQLKDLNSKLTRLQGRSAELETTNSELEENLNKLDEDRSDIITYLKKALQQKTNELVELQERLDGLKQSMDSSIIKYKDEISQMKQEHKNVREELTSEIKLLMGKLNSLEEFRTQKEELMAKFATQEQQIEEQEQRHTRELYEYEKKFVLEKDKLKRQMETRLLQLSLQLQEATNVRIAATTHRMIRENIAINNEMTIIQETQKEMNESYEQMKLNLKNVRLEAKVLQEEKVQTLNKNLALLKVWLFSISS</sequence>
<dbReference type="AlphaFoldDB" id="A0AAW2HHH0"/>
<feature type="region of interest" description="Disordered" evidence="8">
    <location>
        <begin position="1"/>
        <end position="24"/>
    </location>
</feature>
<evidence type="ECO:0000256" key="5">
    <source>
        <dbReference type="ARBA" id="ARBA00023069"/>
    </source>
</evidence>
<gene>
    <name evidence="9" type="ORF">PYX00_007086</name>
</gene>
<evidence type="ECO:0000256" key="1">
    <source>
        <dbReference type="ARBA" id="ARBA00004138"/>
    </source>
</evidence>
<dbReference type="GO" id="GO:0036064">
    <property type="term" value="C:ciliary basal body"/>
    <property type="evidence" value="ECO:0007669"/>
    <property type="project" value="TreeGrafter"/>
</dbReference>
<dbReference type="PANTHER" id="PTHR31954">
    <property type="entry name" value="CILIA- AND FLAGELLA-ASSOCIATED PROTEIN 157"/>
    <property type="match status" value="1"/>
</dbReference>
<dbReference type="InterPro" id="IPR038844">
    <property type="entry name" value="CFAP157"/>
</dbReference>
<evidence type="ECO:0000256" key="8">
    <source>
        <dbReference type="SAM" id="MobiDB-lite"/>
    </source>
</evidence>
<reference evidence="9" key="1">
    <citation type="journal article" date="2024" name="Gigascience">
        <title>Chromosome-level genome of the poultry shaft louse Menopon gallinae provides insight into the host-switching and adaptive evolution of parasitic lice.</title>
        <authorList>
            <person name="Xu Y."/>
            <person name="Ma L."/>
            <person name="Liu S."/>
            <person name="Liang Y."/>
            <person name="Liu Q."/>
            <person name="He Z."/>
            <person name="Tian L."/>
            <person name="Duan Y."/>
            <person name="Cai W."/>
            <person name="Li H."/>
            <person name="Song F."/>
        </authorList>
    </citation>
    <scope>NUCLEOTIDE SEQUENCE</scope>
    <source>
        <strain evidence="9">Cailab_2023a</strain>
    </source>
</reference>
<protein>
    <recommendedName>
        <fullName evidence="3">Cilia- and flagella-associated protein 157</fullName>
    </recommendedName>
</protein>
<comment type="subcellular location">
    <subcellularLocation>
        <location evidence="1">Cell projection</location>
        <location evidence="1">Cilium</location>
    </subcellularLocation>
</comment>
<accession>A0AAW2HHH0</accession>
<keyword evidence="5" id="KW-0969">Cilium</keyword>
<dbReference type="PANTHER" id="PTHR31954:SF1">
    <property type="entry name" value="CILIA- AND FLAGELLA-ASSOCIATED PROTEIN 157"/>
    <property type="match status" value="1"/>
</dbReference>
<feature type="coiled-coil region" evidence="7">
    <location>
        <begin position="240"/>
        <end position="274"/>
    </location>
</feature>
<keyword evidence="4 7" id="KW-0175">Coiled coil</keyword>